<feature type="non-terminal residue" evidence="1">
    <location>
        <position position="56"/>
    </location>
</feature>
<sequence length="56" mass="6115">MPRWMKLGLWMGLLLGLGGLAMAKQSDSACVQCHTDVTPGVVHQFHEGRMGTNAYL</sequence>
<name>A0A7C5WR86_9DEIN</name>
<dbReference type="SUPFAM" id="SSF48695">
    <property type="entry name" value="Multiheme cytochromes"/>
    <property type="match status" value="1"/>
</dbReference>
<dbReference type="AlphaFoldDB" id="A0A7C5WR86"/>
<dbReference type="Proteomes" id="UP000886105">
    <property type="component" value="Unassembled WGS sequence"/>
</dbReference>
<dbReference type="InterPro" id="IPR036280">
    <property type="entry name" value="Multihaem_cyt_sf"/>
</dbReference>
<dbReference type="EMBL" id="DRNZ01000087">
    <property type="protein sequence ID" value="HHO57792.1"/>
    <property type="molecule type" value="Genomic_DNA"/>
</dbReference>
<organism evidence="1">
    <name type="scientific">Oceanithermus profundus</name>
    <dbReference type="NCBI Taxonomy" id="187137"/>
    <lineage>
        <taxon>Bacteria</taxon>
        <taxon>Thermotogati</taxon>
        <taxon>Deinococcota</taxon>
        <taxon>Deinococci</taxon>
        <taxon>Thermales</taxon>
        <taxon>Thermaceae</taxon>
        <taxon>Oceanithermus</taxon>
    </lineage>
</organism>
<reference evidence="1" key="1">
    <citation type="journal article" date="2020" name="mSystems">
        <title>Genome- and Community-Level Interaction Insights into Carbon Utilization and Element Cycling Functions of Hydrothermarchaeota in Hydrothermal Sediment.</title>
        <authorList>
            <person name="Zhou Z."/>
            <person name="Liu Y."/>
            <person name="Xu W."/>
            <person name="Pan J."/>
            <person name="Luo Z.H."/>
            <person name="Li M."/>
        </authorList>
    </citation>
    <scope>NUCLEOTIDE SEQUENCE [LARGE SCALE GENOMIC DNA]</scope>
    <source>
        <strain evidence="1">HyVt-523</strain>
    </source>
</reference>
<comment type="caution">
    <text evidence="1">The sequence shown here is derived from an EMBL/GenBank/DDBJ whole genome shotgun (WGS) entry which is preliminary data.</text>
</comment>
<proteinExistence type="predicted"/>
<gene>
    <name evidence="1" type="ORF">ENJ85_01325</name>
</gene>
<protein>
    <submittedName>
        <fullName evidence="1">Cytochrome C</fullName>
    </submittedName>
</protein>
<accession>A0A7C5WR86</accession>
<evidence type="ECO:0000313" key="1">
    <source>
        <dbReference type="EMBL" id="HHO57792.1"/>
    </source>
</evidence>